<feature type="signal peptide" evidence="4">
    <location>
        <begin position="1"/>
        <end position="27"/>
    </location>
</feature>
<keyword evidence="2" id="KW-0813">Transport</keyword>
<evidence type="ECO:0000256" key="2">
    <source>
        <dbReference type="ARBA" id="ARBA00022448"/>
    </source>
</evidence>
<dbReference type="GO" id="GO:0042956">
    <property type="term" value="P:maltodextrin transmembrane transport"/>
    <property type="evidence" value="ECO:0007669"/>
    <property type="project" value="TreeGrafter"/>
</dbReference>
<dbReference type="PANTHER" id="PTHR30061">
    <property type="entry name" value="MALTOSE-BINDING PERIPLASMIC PROTEIN"/>
    <property type="match status" value="1"/>
</dbReference>
<dbReference type="GO" id="GO:0055052">
    <property type="term" value="C:ATP-binding cassette (ABC) transporter complex, substrate-binding subunit-containing"/>
    <property type="evidence" value="ECO:0007669"/>
    <property type="project" value="TreeGrafter"/>
</dbReference>
<accession>A0A9X8UL12</accession>
<dbReference type="RefSeq" id="WP_165873092.1">
    <property type="nucleotide sequence ID" value="NZ_SLUK01000002.1"/>
</dbReference>
<dbReference type="EMBL" id="SLUK01000002">
    <property type="protein sequence ID" value="TCL44529.1"/>
    <property type="molecule type" value="Genomic_DNA"/>
</dbReference>
<sequence>MKASSVWPSVLALLVLAGMLCSCSAKDGGGTSAPGGESSGQSKGSQEKAITCMFYSDVWADYLYEINDAFTGESGIAVNMEYYPFDQFFELVEVKLSSGSSDYDVIHVDVPMVAAYANRDYILPMDEYYSDEEKEMFLESALTAGTWDGKLMAPPMETSSQVLFYNRDLLDQAGVAYPSAKVEDRMTYEQLYSLAEQVQKAVDPDGTKSISGFMFEQINRPYQILAMPNALGAPSIGEDGFTVEGVLNSDPWIQAMTVYQEAFERRISLRGISADEVPSLFSSGKVAFMVGGTWVVDTLKEIGIEHFGFAAHPYFEGHDPATPTGSWHYGIPKNAKNPGDAAAFIRYMTIGGGHDMLMSGFPALPATYRNLKRIEEAEQTDDFTGNVMKIAAYEALNTGVPRPVTPGYTEYENVVGAAMEDISNGADVTEALNGAVDQLNSAFQKYKK</sequence>
<dbReference type="Gene3D" id="3.40.190.10">
    <property type="entry name" value="Periplasmic binding protein-like II"/>
    <property type="match status" value="1"/>
</dbReference>
<evidence type="ECO:0000256" key="3">
    <source>
        <dbReference type="ARBA" id="ARBA00022729"/>
    </source>
</evidence>
<protein>
    <submittedName>
        <fullName evidence="5">Carbohydrate ABC transporter substrate-binding protein (CUT1 family)</fullName>
    </submittedName>
</protein>
<comment type="caution">
    <text evidence="5">The sequence shown here is derived from an EMBL/GenBank/DDBJ whole genome shotgun (WGS) entry which is preliminary data.</text>
</comment>
<organism evidence="5 6">
    <name type="scientific">Harryflintia acetispora</name>
    <dbReference type="NCBI Taxonomy" id="1849041"/>
    <lineage>
        <taxon>Bacteria</taxon>
        <taxon>Bacillati</taxon>
        <taxon>Bacillota</taxon>
        <taxon>Clostridia</taxon>
        <taxon>Eubacteriales</taxon>
        <taxon>Oscillospiraceae</taxon>
        <taxon>Harryflintia</taxon>
    </lineage>
</organism>
<dbReference type="GO" id="GO:0015768">
    <property type="term" value="P:maltose transport"/>
    <property type="evidence" value="ECO:0007669"/>
    <property type="project" value="TreeGrafter"/>
</dbReference>
<evidence type="ECO:0000313" key="6">
    <source>
        <dbReference type="Proteomes" id="UP000294682"/>
    </source>
</evidence>
<dbReference type="Pfam" id="PF01547">
    <property type="entry name" value="SBP_bac_1"/>
    <property type="match status" value="1"/>
</dbReference>
<evidence type="ECO:0000256" key="4">
    <source>
        <dbReference type="SAM" id="SignalP"/>
    </source>
</evidence>
<feature type="chain" id="PRO_5040760787" evidence="4">
    <location>
        <begin position="28"/>
        <end position="448"/>
    </location>
</feature>
<name>A0A9X8UL12_9FIRM</name>
<dbReference type="GO" id="GO:1901982">
    <property type="term" value="F:maltose binding"/>
    <property type="evidence" value="ECO:0007669"/>
    <property type="project" value="TreeGrafter"/>
</dbReference>
<dbReference type="PANTHER" id="PTHR30061:SF50">
    <property type="entry name" value="MALTOSE_MALTODEXTRIN-BINDING PERIPLASMIC PROTEIN"/>
    <property type="match status" value="1"/>
</dbReference>
<comment type="similarity">
    <text evidence="1">Belongs to the bacterial solute-binding protein 1 family.</text>
</comment>
<keyword evidence="3 4" id="KW-0732">Signal</keyword>
<dbReference type="PROSITE" id="PS51257">
    <property type="entry name" value="PROKAR_LIPOPROTEIN"/>
    <property type="match status" value="1"/>
</dbReference>
<gene>
    <name evidence="5" type="ORF">EDD78_102149</name>
</gene>
<keyword evidence="6" id="KW-1185">Reference proteome</keyword>
<dbReference type="AlphaFoldDB" id="A0A9X8UL12"/>
<proteinExistence type="inferred from homology"/>
<reference evidence="5 6" key="1">
    <citation type="submission" date="2019-03" db="EMBL/GenBank/DDBJ databases">
        <title>Genomic Encyclopedia of Type Strains, Phase IV (KMG-IV): sequencing the most valuable type-strain genomes for metagenomic binning, comparative biology and taxonomic classification.</title>
        <authorList>
            <person name="Goeker M."/>
        </authorList>
    </citation>
    <scope>NUCLEOTIDE SEQUENCE [LARGE SCALE GENOMIC DNA]</scope>
    <source>
        <strain evidence="5 6">DSM 100433</strain>
    </source>
</reference>
<dbReference type="Proteomes" id="UP000294682">
    <property type="component" value="Unassembled WGS sequence"/>
</dbReference>
<dbReference type="InterPro" id="IPR006059">
    <property type="entry name" value="SBP"/>
</dbReference>
<evidence type="ECO:0000256" key="1">
    <source>
        <dbReference type="ARBA" id="ARBA00008520"/>
    </source>
</evidence>
<dbReference type="CDD" id="cd13585">
    <property type="entry name" value="PBP2_TMBP_like"/>
    <property type="match status" value="1"/>
</dbReference>
<dbReference type="SUPFAM" id="SSF53850">
    <property type="entry name" value="Periplasmic binding protein-like II"/>
    <property type="match status" value="1"/>
</dbReference>
<evidence type="ECO:0000313" key="5">
    <source>
        <dbReference type="EMBL" id="TCL44529.1"/>
    </source>
</evidence>